<accession>A0A9K3J3E2</accession>
<name>A0A9K3J3E2_HELAN</name>
<proteinExistence type="predicted"/>
<reference evidence="1" key="1">
    <citation type="journal article" date="2017" name="Nature">
        <title>The sunflower genome provides insights into oil metabolism, flowering and Asterid evolution.</title>
        <authorList>
            <person name="Badouin H."/>
            <person name="Gouzy J."/>
            <person name="Grassa C.J."/>
            <person name="Murat F."/>
            <person name="Staton S.E."/>
            <person name="Cottret L."/>
            <person name="Lelandais-Briere C."/>
            <person name="Owens G.L."/>
            <person name="Carrere S."/>
            <person name="Mayjonade B."/>
            <person name="Legrand L."/>
            <person name="Gill N."/>
            <person name="Kane N.C."/>
            <person name="Bowers J.E."/>
            <person name="Hubner S."/>
            <person name="Bellec A."/>
            <person name="Berard A."/>
            <person name="Berges H."/>
            <person name="Blanchet N."/>
            <person name="Boniface M.C."/>
            <person name="Brunel D."/>
            <person name="Catrice O."/>
            <person name="Chaidir N."/>
            <person name="Claudel C."/>
            <person name="Donnadieu C."/>
            <person name="Faraut T."/>
            <person name="Fievet G."/>
            <person name="Helmstetter N."/>
            <person name="King M."/>
            <person name="Knapp S.J."/>
            <person name="Lai Z."/>
            <person name="Le Paslier M.C."/>
            <person name="Lippi Y."/>
            <person name="Lorenzon L."/>
            <person name="Mandel J.R."/>
            <person name="Marage G."/>
            <person name="Marchand G."/>
            <person name="Marquand E."/>
            <person name="Bret-Mestries E."/>
            <person name="Morien E."/>
            <person name="Nambeesan S."/>
            <person name="Nguyen T."/>
            <person name="Pegot-Espagnet P."/>
            <person name="Pouilly N."/>
            <person name="Raftis F."/>
            <person name="Sallet E."/>
            <person name="Schiex T."/>
            <person name="Thomas J."/>
            <person name="Vandecasteele C."/>
            <person name="Vares D."/>
            <person name="Vear F."/>
            <person name="Vautrin S."/>
            <person name="Crespi M."/>
            <person name="Mangin B."/>
            <person name="Burke J.M."/>
            <person name="Salse J."/>
            <person name="Munos S."/>
            <person name="Vincourt P."/>
            <person name="Rieseberg L.H."/>
            <person name="Langlade N.B."/>
        </authorList>
    </citation>
    <scope>NUCLEOTIDE SEQUENCE</scope>
    <source>
        <tissue evidence="1">Leaves</tissue>
    </source>
</reference>
<sequence>MKVRYLKQSKHPLISGGKEEVVSCKCNVGVGAFSLEVVVVTCKHNVA</sequence>
<protein>
    <submittedName>
        <fullName evidence="1">Uncharacterized protein</fullName>
    </submittedName>
</protein>
<organism evidence="1 2">
    <name type="scientific">Helianthus annuus</name>
    <name type="common">Common sunflower</name>
    <dbReference type="NCBI Taxonomy" id="4232"/>
    <lineage>
        <taxon>Eukaryota</taxon>
        <taxon>Viridiplantae</taxon>
        <taxon>Streptophyta</taxon>
        <taxon>Embryophyta</taxon>
        <taxon>Tracheophyta</taxon>
        <taxon>Spermatophyta</taxon>
        <taxon>Magnoliopsida</taxon>
        <taxon>eudicotyledons</taxon>
        <taxon>Gunneridae</taxon>
        <taxon>Pentapetalae</taxon>
        <taxon>asterids</taxon>
        <taxon>campanulids</taxon>
        <taxon>Asterales</taxon>
        <taxon>Asteraceae</taxon>
        <taxon>Asteroideae</taxon>
        <taxon>Heliantheae alliance</taxon>
        <taxon>Heliantheae</taxon>
        <taxon>Helianthus</taxon>
    </lineage>
</organism>
<dbReference type="Gramene" id="mRNA:HanXRQr2_Chr05g0235911">
    <property type="protein sequence ID" value="mRNA:HanXRQr2_Chr05g0235911"/>
    <property type="gene ID" value="HanXRQr2_Chr05g0235911"/>
</dbReference>
<dbReference type="AlphaFoldDB" id="A0A9K3J3E2"/>
<dbReference type="EMBL" id="MNCJ02000320">
    <property type="protein sequence ID" value="KAF5807642.1"/>
    <property type="molecule type" value="Genomic_DNA"/>
</dbReference>
<evidence type="ECO:0000313" key="1">
    <source>
        <dbReference type="EMBL" id="KAF5807642.1"/>
    </source>
</evidence>
<comment type="caution">
    <text evidence="1">The sequence shown here is derived from an EMBL/GenBank/DDBJ whole genome shotgun (WGS) entry which is preliminary data.</text>
</comment>
<keyword evidence="2" id="KW-1185">Reference proteome</keyword>
<evidence type="ECO:0000313" key="2">
    <source>
        <dbReference type="Proteomes" id="UP000215914"/>
    </source>
</evidence>
<dbReference type="Proteomes" id="UP000215914">
    <property type="component" value="Unassembled WGS sequence"/>
</dbReference>
<gene>
    <name evidence="1" type="ORF">HanXRQr2_Chr05g0235911</name>
</gene>
<reference evidence="1" key="2">
    <citation type="submission" date="2020-06" db="EMBL/GenBank/DDBJ databases">
        <title>Helianthus annuus Genome sequencing and assembly Release 2.</title>
        <authorList>
            <person name="Gouzy J."/>
            <person name="Langlade N."/>
            <person name="Munos S."/>
        </authorList>
    </citation>
    <scope>NUCLEOTIDE SEQUENCE</scope>
    <source>
        <tissue evidence="1">Leaves</tissue>
    </source>
</reference>